<evidence type="ECO:0000313" key="8">
    <source>
        <dbReference type="EMBL" id="KAJ3141487.1"/>
    </source>
</evidence>
<reference evidence="8" key="1">
    <citation type="submission" date="2020-05" db="EMBL/GenBank/DDBJ databases">
        <title>Phylogenomic resolution of chytrid fungi.</title>
        <authorList>
            <person name="Stajich J.E."/>
            <person name="Amses K."/>
            <person name="Simmons R."/>
            <person name="Seto K."/>
            <person name="Myers J."/>
            <person name="Bonds A."/>
            <person name="Quandt C.A."/>
            <person name="Barry K."/>
            <person name="Liu P."/>
            <person name="Grigoriev I."/>
            <person name="Longcore J.E."/>
            <person name="James T.Y."/>
        </authorList>
    </citation>
    <scope>NUCLEOTIDE SEQUENCE</scope>
    <source>
        <strain evidence="8">JEL0513</strain>
    </source>
</reference>
<evidence type="ECO:0000313" key="9">
    <source>
        <dbReference type="Proteomes" id="UP001211907"/>
    </source>
</evidence>
<evidence type="ECO:0000256" key="5">
    <source>
        <dbReference type="SAM" id="Coils"/>
    </source>
</evidence>
<dbReference type="Pfam" id="PF20667">
    <property type="entry name" value="Sec10_N"/>
    <property type="match status" value="1"/>
</dbReference>
<proteinExistence type="inferred from homology"/>
<dbReference type="InterPro" id="IPR048625">
    <property type="entry name" value="Sec10_N"/>
</dbReference>
<sequence>MNYKEFRNYDSKTFIDQRTAAVASSPLKTSLVKQLEPKPLIAKFESTLDDLLRLRRKVQTKIDDLEDAAQASENARRRKLVEMNLAVEEVQSAFKSLEVHLGEVGKTAIRIGEQLETIDKQRRIAAEAKDLIYYFQDFNIKKDGALALDAFRKSGSTTEAQTAPIVRRLNAIAKEIGTVGTEMAKESIEKFSEELETSILHQFHTAYTKGDKEIMNKCAKVLTELNGGTSCVQTYINQHEFFINQAKVVSNGLFAEDDPIDKNSEVLLNPKLAKLFEEVKATIPQEWGIISSVFPNSVSVMQNFVQRVFAQSVQNYVEQELSVAVEVGDMYYLRTLRIVHEATLSVCKNLYKFDKSVIMVDTKSVGISAVLDRCFDDLFVPYTDNNRYVEVERRCLGNRFAERLANFNEFLVKKLENIFITYNNPRIQANRTLKHKQQAMPTFQTVGNILMGVTEKNSGSILNKTIAACPESVGLPSVSAMLEILEIHLEALERCKELSKLGDLARNVLAIFKVFIEECGEKYLVSALNMYDIRT</sequence>
<name>A0AAD5TC44_9FUNG</name>
<evidence type="ECO:0000256" key="2">
    <source>
        <dbReference type="ARBA" id="ARBA00022448"/>
    </source>
</evidence>
<keyword evidence="2" id="KW-0813">Transport</keyword>
<feature type="coiled-coil region" evidence="5">
    <location>
        <begin position="48"/>
        <end position="82"/>
    </location>
</feature>
<dbReference type="EMBL" id="JADGJH010000028">
    <property type="protein sequence ID" value="KAJ3141487.1"/>
    <property type="molecule type" value="Genomic_DNA"/>
</dbReference>
<evidence type="ECO:0000259" key="6">
    <source>
        <dbReference type="Pfam" id="PF07393"/>
    </source>
</evidence>
<dbReference type="InterPro" id="IPR048627">
    <property type="entry name" value="Sec10_HB"/>
</dbReference>
<evidence type="ECO:0000259" key="7">
    <source>
        <dbReference type="Pfam" id="PF20667"/>
    </source>
</evidence>
<keyword evidence="4 5" id="KW-0175">Coiled coil</keyword>
<keyword evidence="3" id="KW-0268">Exocytosis</keyword>
<dbReference type="PANTHER" id="PTHR12100">
    <property type="entry name" value="SEC10"/>
    <property type="match status" value="1"/>
</dbReference>
<feature type="domain" description="Exocyst complex component Sec10 N-terminal" evidence="7">
    <location>
        <begin position="37"/>
        <end position="142"/>
    </location>
</feature>
<dbReference type="Pfam" id="PF07393">
    <property type="entry name" value="Sec10_HB"/>
    <property type="match status" value="1"/>
</dbReference>
<dbReference type="InterPro" id="IPR009976">
    <property type="entry name" value="Sec10-like"/>
</dbReference>
<evidence type="ECO:0000256" key="1">
    <source>
        <dbReference type="ARBA" id="ARBA00006572"/>
    </source>
</evidence>
<evidence type="ECO:0000256" key="4">
    <source>
        <dbReference type="ARBA" id="ARBA00023054"/>
    </source>
</evidence>
<gene>
    <name evidence="8" type="primary">SEC10</name>
    <name evidence="8" type="ORF">HK100_006026</name>
</gene>
<dbReference type="AlphaFoldDB" id="A0AAD5TC44"/>
<dbReference type="PANTHER" id="PTHR12100:SF0">
    <property type="entry name" value="EXOCYST COMPLEX COMPONENT 5"/>
    <property type="match status" value="1"/>
</dbReference>
<comment type="caution">
    <text evidence="8">The sequence shown here is derived from an EMBL/GenBank/DDBJ whole genome shotgun (WGS) entry which is preliminary data.</text>
</comment>
<comment type="similarity">
    <text evidence="1">Belongs to the SEC10 family.</text>
</comment>
<dbReference type="GO" id="GO:0006893">
    <property type="term" value="P:Golgi to plasma membrane transport"/>
    <property type="evidence" value="ECO:0007669"/>
    <property type="project" value="TreeGrafter"/>
</dbReference>
<keyword evidence="9" id="KW-1185">Reference proteome</keyword>
<feature type="domain" description="Exocyst complex component Sec10-like alpha-helical bundle" evidence="6">
    <location>
        <begin position="161"/>
        <end position="529"/>
    </location>
</feature>
<organism evidence="8 9">
    <name type="scientific">Physocladia obscura</name>
    <dbReference type="NCBI Taxonomy" id="109957"/>
    <lineage>
        <taxon>Eukaryota</taxon>
        <taxon>Fungi</taxon>
        <taxon>Fungi incertae sedis</taxon>
        <taxon>Chytridiomycota</taxon>
        <taxon>Chytridiomycota incertae sedis</taxon>
        <taxon>Chytridiomycetes</taxon>
        <taxon>Chytridiales</taxon>
        <taxon>Chytriomycetaceae</taxon>
        <taxon>Physocladia</taxon>
    </lineage>
</organism>
<dbReference type="GO" id="GO:0006887">
    <property type="term" value="P:exocytosis"/>
    <property type="evidence" value="ECO:0007669"/>
    <property type="project" value="UniProtKB-KW"/>
</dbReference>
<accession>A0AAD5TC44</accession>
<protein>
    <submittedName>
        <fullName evidence="8">Exocyst complex component 5</fullName>
    </submittedName>
</protein>
<dbReference type="GO" id="GO:0000145">
    <property type="term" value="C:exocyst"/>
    <property type="evidence" value="ECO:0007669"/>
    <property type="project" value="TreeGrafter"/>
</dbReference>
<evidence type="ECO:0000256" key="3">
    <source>
        <dbReference type="ARBA" id="ARBA00022483"/>
    </source>
</evidence>
<dbReference type="Proteomes" id="UP001211907">
    <property type="component" value="Unassembled WGS sequence"/>
</dbReference>